<keyword evidence="17" id="KW-1185">Reference proteome</keyword>
<name>A0A9N8V8Z4_9GLOM</name>
<evidence type="ECO:0000256" key="12">
    <source>
        <dbReference type="ARBA" id="ARBA00023242"/>
    </source>
</evidence>
<proteinExistence type="inferred from homology"/>
<evidence type="ECO:0000256" key="6">
    <source>
        <dbReference type="ARBA" id="ARBA00022454"/>
    </source>
</evidence>
<comment type="caution">
    <text evidence="16">The sequence shown here is derived from an EMBL/GenBank/DDBJ whole genome shotgun (WGS) entry which is preliminary data.</text>
</comment>
<dbReference type="GO" id="GO:0042729">
    <property type="term" value="C:DASH complex"/>
    <property type="evidence" value="ECO:0007669"/>
    <property type="project" value="InterPro"/>
</dbReference>
<feature type="region of interest" description="Disordered" evidence="15">
    <location>
        <begin position="148"/>
        <end position="171"/>
    </location>
</feature>
<evidence type="ECO:0000256" key="2">
    <source>
        <dbReference type="ARBA" id="ARBA00004186"/>
    </source>
</evidence>
<dbReference type="PANTHER" id="PTHR28113">
    <property type="entry name" value="DASH COMPLEX SUBUNIT DAM1"/>
    <property type="match status" value="1"/>
</dbReference>
<evidence type="ECO:0000313" key="16">
    <source>
        <dbReference type="EMBL" id="CAG8441096.1"/>
    </source>
</evidence>
<keyword evidence="11" id="KW-0206">Cytoskeleton</keyword>
<evidence type="ECO:0000256" key="9">
    <source>
        <dbReference type="ARBA" id="ARBA00022829"/>
    </source>
</evidence>
<dbReference type="Proteomes" id="UP000789706">
    <property type="component" value="Unassembled WGS sequence"/>
</dbReference>
<keyword evidence="7" id="KW-0963">Cytoplasm</keyword>
<keyword evidence="13" id="KW-0137">Centromere</keyword>
<sequence>MNFSLSVRAAEQHRRISRGYTLKNATTGILRSINDSSPLDCLEGTLQELENSFITFQKNFSSAKQVHESLNEFNKSFSTFLYGIKTNSHCIEFPEAPTKETFETFTSFTNFVQQDNENENEPTPISTPKRIIATPRTQTIERKVNTPTSQLRFEPIEPKTPTKPPPPKKRKMNRTLAIKTLIKKIVDNLSPKYRDQQQANRKNVENILRLLCLTRSKCTEYLNVLVNGNHVVKLSQKGQLFKLNSEKYSSIF</sequence>
<evidence type="ECO:0000256" key="15">
    <source>
        <dbReference type="SAM" id="MobiDB-lite"/>
    </source>
</evidence>
<organism evidence="16 17">
    <name type="scientific">Diversispora eburnea</name>
    <dbReference type="NCBI Taxonomy" id="1213867"/>
    <lineage>
        <taxon>Eukaryota</taxon>
        <taxon>Fungi</taxon>
        <taxon>Fungi incertae sedis</taxon>
        <taxon>Mucoromycota</taxon>
        <taxon>Glomeromycotina</taxon>
        <taxon>Glomeromycetes</taxon>
        <taxon>Diversisporales</taxon>
        <taxon>Diversisporaceae</taxon>
        <taxon>Diversispora</taxon>
    </lineage>
</organism>
<evidence type="ECO:0000256" key="11">
    <source>
        <dbReference type="ARBA" id="ARBA00023212"/>
    </source>
</evidence>
<keyword evidence="9" id="KW-0159">Chromosome partition</keyword>
<evidence type="ECO:0000256" key="8">
    <source>
        <dbReference type="ARBA" id="ARBA00022701"/>
    </source>
</evidence>
<reference evidence="16" key="1">
    <citation type="submission" date="2021-06" db="EMBL/GenBank/DDBJ databases">
        <authorList>
            <person name="Kallberg Y."/>
            <person name="Tangrot J."/>
            <person name="Rosling A."/>
        </authorList>
    </citation>
    <scope>NUCLEOTIDE SEQUENCE</scope>
    <source>
        <strain evidence="16">AZ414A</strain>
    </source>
</reference>
<keyword evidence="8" id="KW-0493">Microtubule</keyword>
<dbReference type="OrthoDB" id="5586015at2759"/>
<dbReference type="PANTHER" id="PTHR28113:SF1">
    <property type="entry name" value="DASH COMPLEX SUBUNIT DAM1"/>
    <property type="match status" value="1"/>
</dbReference>
<evidence type="ECO:0000256" key="10">
    <source>
        <dbReference type="ARBA" id="ARBA00022838"/>
    </source>
</evidence>
<evidence type="ECO:0000256" key="13">
    <source>
        <dbReference type="ARBA" id="ARBA00023328"/>
    </source>
</evidence>
<accession>A0A9N8V8Z4</accession>
<dbReference type="EMBL" id="CAJVPK010000064">
    <property type="protein sequence ID" value="CAG8441096.1"/>
    <property type="molecule type" value="Genomic_DNA"/>
</dbReference>
<evidence type="ECO:0000313" key="17">
    <source>
        <dbReference type="Proteomes" id="UP000789706"/>
    </source>
</evidence>
<gene>
    <name evidence="16" type="ORF">DEBURN_LOCUS1446</name>
</gene>
<evidence type="ECO:0000256" key="7">
    <source>
        <dbReference type="ARBA" id="ARBA00022490"/>
    </source>
</evidence>
<dbReference type="Pfam" id="PF08653">
    <property type="entry name" value="DASH_Dam1"/>
    <property type="match status" value="1"/>
</dbReference>
<dbReference type="InterPro" id="IPR013962">
    <property type="entry name" value="DASH_Dam1"/>
</dbReference>
<protein>
    <recommendedName>
        <fullName evidence="5">DASH complex subunit DAM1</fullName>
    </recommendedName>
    <alternativeName>
        <fullName evidence="14">Outer kinetochore protein DAM1</fullName>
    </alternativeName>
</protein>
<keyword evidence="12" id="KW-0539">Nucleus</keyword>
<evidence type="ECO:0000256" key="5">
    <source>
        <dbReference type="ARBA" id="ARBA00020497"/>
    </source>
</evidence>
<dbReference type="GO" id="GO:1990537">
    <property type="term" value="C:mitotic spindle polar microtubule"/>
    <property type="evidence" value="ECO:0007669"/>
    <property type="project" value="TreeGrafter"/>
</dbReference>
<comment type="subcellular location">
    <subcellularLocation>
        <location evidence="3">Chromosome</location>
        <location evidence="3">Centromere</location>
        <location evidence="3">Kinetochore</location>
    </subcellularLocation>
    <subcellularLocation>
        <location evidence="2">Cytoplasm</location>
        <location evidence="2">Cytoskeleton</location>
        <location evidence="2">Spindle</location>
    </subcellularLocation>
    <subcellularLocation>
        <location evidence="1">Nucleus</location>
    </subcellularLocation>
</comment>
<evidence type="ECO:0000256" key="3">
    <source>
        <dbReference type="ARBA" id="ARBA00004629"/>
    </source>
</evidence>
<comment type="similarity">
    <text evidence="4">Belongs to the DASH complex DAM1 family.</text>
</comment>
<evidence type="ECO:0000256" key="4">
    <source>
        <dbReference type="ARBA" id="ARBA00010073"/>
    </source>
</evidence>
<dbReference type="AlphaFoldDB" id="A0A9N8V8Z4"/>
<keyword evidence="6" id="KW-0158">Chromosome</keyword>
<dbReference type="GO" id="GO:0044732">
    <property type="term" value="C:mitotic spindle pole body"/>
    <property type="evidence" value="ECO:0007669"/>
    <property type="project" value="TreeGrafter"/>
</dbReference>
<evidence type="ECO:0000256" key="14">
    <source>
        <dbReference type="ARBA" id="ARBA00030453"/>
    </source>
</evidence>
<keyword evidence="10" id="KW-0995">Kinetochore</keyword>
<dbReference type="GO" id="GO:1990758">
    <property type="term" value="P:mitotic sister chromatid biorientation"/>
    <property type="evidence" value="ECO:0007669"/>
    <property type="project" value="TreeGrafter"/>
</dbReference>
<evidence type="ECO:0000256" key="1">
    <source>
        <dbReference type="ARBA" id="ARBA00004123"/>
    </source>
</evidence>